<sequence>MQHGVFIQEDPKNIRKFVPHRDGASKNFFEHRPNHPQKREEVNKLTNN</sequence>
<comment type="caution">
    <text evidence="1">The sequence shown here is derived from an EMBL/GenBank/DDBJ whole genome shotgun (WGS) entry which is preliminary data.</text>
</comment>
<gene>
    <name evidence="1" type="ORF">MENTE1834_LOCUS48105</name>
</gene>
<organism evidence="1 2">
    <name type="scientific">Meloidogyne enterolobii</name>
    <name type="common">Root-knot nematode worm</name>
    <name type="synonym">Meloidogyne mayaguensis</name>
    <dbReference type="NCBI Taxonomy" id="390850"/>
    <lineage>
        <taxon>Eukaryota</taxon>
        <taxon>Metazoa</taxon>
        <taxon>Ecdysozoa</taxon>
        <taxon>Nematoda</taxon>
        <taxon>Chromadorea</taxon>
        <taxon>Rhabditida</taxon>
        <taxon>Tylenchina</taxon>
        <taxon>Tylenchomorpha</taxon>
        <taxon>Tylenchoidea</taxon>
        <taxon>Meloidogynidae</taxon>
        <taxon>Meloidogyninae</taxon>
        <taxon>Meloidogyne</taxon>
    </lineage>
</organism>
<keyword evidence="2" id="KW-1185">Reference proteome</keyword>
<dbReference type="EMBL" id="CAVMJV010000215">
    <property type="protein sequence ID" value="CAK5125692.1"/>
    <property type="molecule type" value="Genomic_DNA"/>
</dbReference>
<proteinExistence type="predicted"/>
<reference evidence="1" key="1">
    <citation type="submission" date="2023-11" db="EMBL/GenBank/DDBJ databases">
        <authorList>
            <person name="Poullet M."/>
        </authorList>
    </citation>
    <scope>NUCLEOTIDE SEQUENCE</scope>
    <source>
        <strain evidence="1">E1834</strain>
    </source>
</reference>
<evidence type="ECO:0000313" key="2">
    <source>
        <dbReference type="Proteomes" id="UP001497535"/>
    </source>
</evidence>
<name>A0ACB1BAC6_MELEN</name>
<accession>A0ACB1BAC6</accession>
<evidence type="ECO:0000313" key="1">
    <source>
        <dbReference type="EMBL" id="CAK5125692.1"/>
    </source>
</evidence>
<dbReference type="Proteomes" id="UP001497535">
    <property type="component" value="Unassembled WGS sequence"/>
</dbReference>
<protein>
    <submittedName>
        <fullName evidence="1">Uncharacterized protein</fullName>
    </submittedName>
</protein>